<evidence type="ECO:0000313" key="2">
    <source>
        <dbReference type="EMBL" id="TXI50177.1"/>
    </source>
</evidence>
<keyword evidence="1" id="KW-0812">Transmembrane</keyword>
<feature type="transmembrane region" description="Helical" evidence="1">
    <location>
        <begin position="68"/>
        <end position="89"/>
    </location>
</feature>
<dbReference type="EMBL" id="SSGD01000161">
    <property type="protein sequence ID" value="TXI50177.1"/>
    <property type="molecule type" value="Genomic_DNA"/>
</dbReference>
<organism evidence="2 3">
    <name type="scientific">Mycolicibacter arupensis</name>
    <dbReference type="NCBI Taxonomy" id="342002"/>
    <lineage>
        <taxon>Bacteria</taxon>
        <taxon>Bacillati</taxon>
        <taxon>Actinomycetota</taxon>
        <taxon>Actinomycetes</taxon>
        <taxon>Mycobacteriales</taxon>
        <taxon>Mycobacteriaceae</taxon>
        <taxon>Mycolicibacter</taxon>
    </lineage>
</organism>
<protein>
    <submittedName>
        <fullName evidence="2">Uncharacterized protein</fullName>
    </submittedName>
</protein>
<evidence type="ECO:0000256" key="1">
    <source>
        <dbReference type="SAM" id="Phobius"/>
    </source>
</evidence>
<name>A0A5C7XL27_9MYCO</name>
<accession>A0A5C7XL27</accession>
<sequence length="340" mass="36559">MPWGTGRFDDVNVAAAWSAIALLATVLAFRWRRSAPRLCGVVLAVGTAFAVTFLLGGPSAPYIFERAAAVFAGTIIVSILAVLVVTQVLPRLRAGGDRWPAAALCAMLAVSYGAVALMMWRIADDGLQFRTLPEARSGNQILAWRNSPPRHRIYGVLVEARLGELPAAEASSGVPSAEQRTLLSSYQCTRVGPFRPTDVTAWFPSRLSVTFSDGSTAPTSWISSVRQAWKWPSSGRRLTECGLRVGDPVVIWGDPGAVRAQGSDRQQPAVNAVQMVAYGDIATFRDQFGPAAERTGRATLILAGLNGVLAIAMGAIGLRTYWRLTRAGTDVPPRISWRRA</sequence>
<dbReference type="RefSeq" id="WP_188108842.1">
    <property type="nucleotide sequence ID" value="NZ_SSGD01000161.1"/>
</dbReference>
<feature type="transmembrane region" description="Helical" evidence="1">
    <location>
        <begin position="101"/>
        <end position="123"/>
    </location>
</feature>
<gene>
    <name evidence="2" type="ORF">E6Q54_21825</name>
</gene>
<dbReference type="AlphaFoldDB" id="A0A5C7XL27"/>
<dbReference type="Proteomes" id="UP000321797">
    <property type="component" value="Unassembled WGS sequence"/>
</dbReference>
<reference evidence="2 3" key="1">
    <citation type="submission" date="2018-09" db="EMBL/GenBank/DDBJ databases">
        <title>Metagenome Assembled Genomes from an Advanced Water Purification Facility.</title>
        <authorList>
            <person name="Stamps B.W."/>
            <person name="Spear J.R."/>
        </authorList>
    </citation>
    <scope>NUCLEOTIDE SEQUENCE [LARGE SCALE GENOMIC DNA]</scope>
    <source>
        <strain evidence="2">Bin_29_2</strain>
    </source>
</reference>
<comment type="caution">
    <text evidence="2">The sequence shown here is derived from an EMBL/GenBank/DDBJ whole genome shotgun (WGS) entry which is preliminary data.</text>
</comment>
<proteinExistence type="predicted"/>
<keyword evidence="1" id="KW-0472">Membrane</keyword>
<feature type="transmembrane region" description="Helical" evidence="1">
    <location>
        <begin position="38"/>
        <end position="56"/>
    </location>
</feature>
<feature type="transmembrane region" description="Helical" evidence="1">
    <location>
        <begin position="298"/>
        <end position="318"/>
    </location>
</feature>
<keyword evidence="1" id="KW-1133">Transmembrane helix</keyword>
<feature type="transmembrane region" description="Helical" evidence="1">
    <location>
        <begin position="12"/>
        <end position="31"/>
    </location>
</feature>
<evidence type="ECO:0000313" key="3">
    <source>
        <dbReference type="Proteomes" id="UP000321797"/>
    </source>
</evidence>